<reference evidence="15 16" key="2">
    <citation type="submission" date="2018-08" db="EMBL/GenBank/DDBJ databases">
        <title>A genome reference for cultivated species of the human gut microbiota.</title>
        <authorList>
            <person name="Zou Y."/>
            <person name="Xue W."/>
            <person name="Luo G."/>
        </authorList>
    </citation>
    <scope>NUCLEOTIDE SEQUENCE [LARGE SCALE GENOMIC DNA]</scope>
    <source>
        <strain evidence="13 16">AF31-21AC</strain>
        <strain evidence="12 15">AM37-1AC</strain>
        <strain evidence="11 17">AM43-11</strain>
    </source>
</reference>
<evidence type="ECO:0000313" key="14">
    <source>
        <dbReference type="Proteomes" id="UP000095350"/>
    </source>
</evidence>
<name>A0A173RMQ5_9FIRM</name>
<evidence type="ECO:0000259" key="8">
    <source>
        <dbReference type="Pfam" id="PF10502"/>
    </source>
</evidence>
<dbReference type="Proteomes" id="UP000283513">
    <property type="component" value="Unassembled WGS sequence"/>
</dbReference>
<reference evidence="9 14" key="1">
    <citation type="submission" date="2015-09" db="EMBL/GenBank/DDBJ databases">
        <authorList>
            <consortium name="Pathogen Informatics"/>
        </authorList>
    </citation>
    <scope>NUCLEOTIDE SEQUENCE [LARGE SCALE GENOMIC DNA]</scope>
    <source>
        <strain evidence="9 14">2789STDY5834960</strain>
    </source>
</reference>
<dbReference type="Proteomes" id="UP000095350">
    <property type="component" value="Unassembled WGS sequence"/>
</dbReference>
<evidence type="ECO:0000313" key="18">
    <source>
        <dbReference type="Proteomes" id="UP000478483"/>
    </source>
</evidence>
<dbReference type="PROSITE" id="PS00761">
    <property type="entry name" value="SPASE_I_3"/>
    <property type="match status" value="1"/>
</dbReference>
<dbReference type="OrthoDB" id="9802919at2"/>
<evidence type="ECO:0000256" key="2">
    <source>
        <dbReference type="ARBA" id="ARBA00004401"/>
    </source>
</evidence>
<dbReference type="STRING" id="166486.ERS852572_00482"/>
<keyword evidence="7" id="KW-1133">Transmembrane helix</keyword>
<evidence type="ECO:0000256" key="3">
    <source>
        <dbReference type="ARBA" id="ARBA00009370"/>
    </source>
</evidence>
<dbReference type="InterPro" id="IPR019757">
    <property type="entry name" value="Pept_S26A_signal_pept_1_Lys-AS"/>
</dbReference>
<keyword evidence="7" id="KW-0472">Membrane</keyword>
<sequence>MVRRRKSGLNFGRRKKKINFAVVKEVLSWTVEIALTLLIAFTFVYFIGLRTSVVGQSMSKTLNGGDQILVNRFVYKVTDPKTNDIVVFLPNGNEKSHYYVKRVIGVPGDTVQIKNGTVYVNGKAFDEETDVASIEDAGLAAEEITLGAEEYFVLGDNRNNSEDSRYANIGNIKKDYIIGKAWFRIAPFSEIGFL</sequence>
<dbReference type="CDD" id="cd06530">
    <property type="entry name" value="S26_SPase_I"/>
    <property type="match status" value="1"/>
</dbReference>
<evidence type="ECO:0000313" key="16">
    <source>
        <dbReference type="Proteomes" id="UP000283586"/>
    </source>
</evidence>
<organism evidence="9 14">
    <name type="scientific">Roseburia intestinalis</name>
    <dbReference type="NCBI Taxonomy" id="166486"/>
    <lineage>
        <taxon>Bacteria</taxon>
        <taxon>Bacillati</taxon>
        <taxon>Bacillota</taxon>
        <taxon>Clostridia</taxon>
        <taxon>Lachnospirales</taxon>
        <taxon>Lachnospiraceae</taxon>
        <taxon>Roseburia</taxon>
    </lineage>
</organism>
<dbReference type="EMBL" id="QSFP01000001">
    <property type="protein sequence ID" value="RHA70137.1"/>
    <property type="molecule type" value="Genomic_DNA"/>
</dbReference>
<evidence type="ECO:0000256" key="7">
    <source>
        <dbReference type="RuleBase" id="RU362042"/>
    </source>
</evidence>
<dbReference type="AlphaFoldDB" id="A0A173RMQ5"/>
<comment type="catalytic activity">
    <reaction evidence="1 7">
        <text>Cleavage of hydrophobic, N-terminal signal or leader sequences from secreted and periplasmic proteins.</text>
        <dbReference type="EC" id="3.4.21.89"/>
    </reaction>
</comment>
<evidence type="ECO:0000256" key="4">
    <source>
        <dbReference type="ARBA" id="ARBA00013208"/>
    </source>
</evidence>
<accession>A0A173RMQ5</accession>
<dbReference type="PaxDb" id="166486-ERS852572_00482"/>
<dbReference type="SUPFAM" id="SSF51306">
    <property type="entry name" value="LexA/Signal peptidase"/>
    <property type="match status" value="1"/>
</dbReference>
<evidence type="ECO:0000256" key="5">
    <source>
        <dbReference type="ARBA" id="ARBA00022801"/>
    </source>
</evidence>
<protein>
    <recommendedName>
        <fullName evidence="4 7">Signal peptidase I</fullName>
        <ecNumber evidence="4 7">3.4.21.89</ecNumber>
    </recommendedName>
</protein>
<dbReference type="RefSeq" id="WP_022112230.1">
    <property type="nucleotide sequence ID" value="NZ_CABIYH010000003.1"/>
</dbReference>
<dbReference type="PANTHER" id="PTHR43390:SF1">
    <property type="entry name" value="CHLOROPLAST PROCESSING PEPTIDASE"/>
    <property type="match status" value="1"/>
</dbReference>
<comment type="similarity">
    <text evidence="3 7">Belongs to the peptidase S26 family.</text>
</comment>
<dbReference type="Gene3D" id="2.10.109.10">
    <property type="entry name" value="Umud Fragment, subunit A"/>
    <property type="match status" value="1"/>
</dbReference>
<gene>
    <name evidence="9" type="primary">spsB_1</name>
    <name evidence="10" type="synonym">lepB</name>
    <name evidence="12" type="ORF">DW856_10150</name>
    <name evidence="11" type="ORF">DW927_00260</name>
    <name evidence="13" type="ORF">DWZ31_05980</name>
    <name evidence="9" type="ORF">ERS852572_00482</name>
    <name evidence="10" type="ORF">GMD50_00310</name>
</gene>
<dbReference type="EMBL" id="CYXZ01000003">
    <property type="protein sequence ID" value="CUM78919.1"/>
    <property type="molecule type" value="Genomic_DNA"/>
</dbReference>
<dbReference type="InterPro" id="IPR019533">
    <property type="entry name" value="Peptidase_S26"/>
</dbReference>
<dbReference type="NCBIfam" id="TIGR02227">
    <property type="entry name" value="sigpep_I_bact"/>
    <property type="match status" value="1"/>
</dbReference>
<evidence type="ECO:0000313" key="13">
    <source>
        <dbReference type="EMBL" id="RHN10337.1"/>
    </source>
</evidence>
<keyword evidence="7" id="KW-0812">Transmembrane</keyword>
<dbReference type="GO" id="GO:0005886">
    <property type="term" value="C:plasma membrane"/>
    <property type="evidence" value="ECO:0007669"/>
    <property type="project" value="UniProtKB-SubCell"/>
</dbReference>
<comment type="subcellular location">
    <subcellularLocation>
        <location evidence="2">Cell membrane</location>
        <topology evidence="2">Single-pass type II membrane protein</topology>
    </subcellularLocation>
    <subcellularLocation>
        <location evidence="7">Membrane</location>
        <topology evidence="7">Single-pass type II membrane protein</topology>
    </subcellularLocation>
</comment>
<evidence type="ECO:0000256" key="6">
    <source>
        <dbReference type="PIRSR" id="PIRSR600223-1"/>
    </source>
</evidence>
<proteinExistence type="inferred from homology"/>
<dbReference type="PRINTS" id="PR00727">
    <property type="entry name" value="LEADERPTASE"/>
</dbReference>
<feature type="transmembrane region" description="Helical" evidence="7">
    <location>
        <begin position="21"/>
        <end position="48"/>
    </location>
</feature>
<dbReference type="EMBL" id="QRQN01000005">
    <property type="protein sequence ID" value="RHN10337.1"/>
    <property type="molecule type" value="Genomic_DNA"/>
</dbReference>
<evidence type="ECO:0000313" key="10">
    <source>
        <dbReference type="EMBL" id="MTR83518.1"/>
    </source>
</evidence>
<dbReference type="InterPro" id="IPR036286">
    <property type="entry name" value="LexA/Signal_pep-like_sf"/>
</dbReference>
<dbReference type="InterPro" id="IPR019758">
    <property type="entry name" value="Pept_S26A_signal_pept_1_CS"/>
</dbReference>
<evidence type="ECO:0000313" key="17">
    <source>
        <dbReference type="Proteomes" id="UP000284465"/>
    </source>
</evidence>
<dbReference type="EC" id="3.4.21.89" evidence="4 7"/>
<dbReference type="GO" id="GO:0004252">
    <property type="term" value="F:serine-type endopeptidase activity"/>
    <property type="evidence" value="ECO:0007669"/>
    <property type="project" value="InterPro"/>
</dbReference>
<feature type="active site" evidence="6">
    <location>
        <position position="57"/>
    </location>
</feature>
<keyword evidence="5 7" id="KW-0378">Hydrolase</keyword>
<dbReference type="InterPro" id="IPR000223">
    <property type="entry name" value="Pept_S26A_signal_pept_1"/>
</dbReference>
<feature type="active site" evidence="6">
    <location>
        <position position="101"/>
    </location>
</feature>
<dbReference type="Proteomes" id="UP000283586">
    <property type="component" value="Unassembled WGS sequence"/>
</dbReference>
<dbReference type="EMBL" id="QSHO01000008">
    <property type="protein sequence ID" value="RHC16670.1"/>
    <property type="molecule type" value="Genomic_DNA"/>
</dbReference>
<evidence type="ECO:0000313" key="9">
    <source>
        <dbReference type="EMBL" id="CUM78919.1"/>
    </source>
</evidence>
<evidence type="ECO:0000313" key="15">
    <source>
        <dbReference type="Proteomes" id="UP000283513"/>
    </source>
</evidence>
<evidence type="ECO:0000256" key="1">
    <source>
        <dbReference type="ARBA" id="ARBA00000677"/>
    </source>
</evidence>
<dbReference type="Proteomes" id="UP000284465">
    <property type="component" value="Unassembled WGS sequence"/>
</dbReference>
<dbReference type="EMBL" id="WNAJ01000001">
    <property type="protein sequence ID" value="MTR83518.1"/>
    <property type="molecule type" value="Genomic_DNA"/>
</dbReference>
<evidence type="ECO:0000313" key="12">
    <source>
        <dbReference type="EMBL" id="RHC16670.1"/>
    </source>
</evidence>
<dbReference type="Pfam" id="PF10502">
    <property type="entry name" value="Peptidase_S26"/>
    <property type="match status" value="1"/>
</dbReference>
<dbReference type="PROSITE" id="PS00760">
    <property type="entry name" value="SPASE_I_2"/>
    <property type="match status" value="1"/>
</dbReference>
<reference evidence="10 18" key="3">
    <citation type="journal article" date="2019" name="Nat. Med.">
        <title>A library of human gut bacterial isolates paired with longitudinal multiomics data enables mechanistic microbiome research.</title>
        <authorList>
            <person name="Poyet M."/>
            <person name="Groussin M."/>
            <person name="Gibbons S.M."/>
            <person name="Avila-Pacheco J."/>
            <person name="Jiang X."/>
            <person name="Kearney S.M."/>
            <person name="Perrotta A.R."/>
            <person name="Berdy B."/>
            <person name="Zhao S."/>
            <person name="Lieberman T.D."/>
            <person name="Swanson P.K."/>
            <person name="Smith M."/>
            <person name="Roesemann S."/>
            <person name="Alexander J.E."/>
            <person name="Rich S.A."/>
            <person name="Livny J."/>
            <person name="Vlamakis H."/>
            <person name="Clish C."/>
            <person name="Bullock K."/>
            <person name="Deik A."/>
            <person name="Scott J."/>
            <person name="Pierce K.A."/>
            <person name="Xavier R.J."/>
            <person name="Alm E.J."/>
        </authorList>
    </citation>
    <scope>NUCLEOTIDE SEQUENCE [LARGE SCALE GENOMIC DNA]</scope>
    <source>
        <strain evidence="10 18">BIOML-A1</strain>
    </source>
</reference>
<feature type="domain" description="Peptidase S26" evidence="8">
    <location>
        <begin position="28"/>
        <end position="185"/>
    </location>
</feature>
<dbReference type="Proteomes" id="UP000478483">
    <property type="component" value="Unassembled WGS sequence"/>
</dbReference>
<evidence type="ECO:0000313" key="11">
    <source>
        <dbReference type="EMBL" id="RHA70137.1"/>
    </source>
</evidence>
<dbReference type="PANTHER" id="PTHR43390">
    <property type="entry name" value="SIGNAL PEPTIDASE I"/>
    <property type="match status" value="1"/>
</dbReference>
<dbReference type="GO" id="GO:0006465">
    <property type="term" value="P:signal peptide processing"/>
    <property type="evidence" value="ECO:0007669"/>
    <property type="project" value="InterPro"/>
</dbReference>
<dbReference type="GO" id="GO:0009003">
    <property type="term" value="F:signal peptidase activity"/>
    <property type="evidence" value="ECO:0007669"/>
    <property type="project" value="UniProtKB-EC"/>
</dbReference>
<keyword evidence="7" id="KW-0645">Protease</keyword>